<dbReference type="AlphaFoldDB" id="A0A7S1AR65"/>
<proteinExistence type="predicted"/>
<protein>
    <submittedName>
        <fullName evidence="1">Uncharacterized protein</fullName>
    </submittedName>
</protein>
<dbReference type="EMBL" id="HBFQ01051749">
    <property type="protein sequence ID" value="CAD8862577.1"/>
    <property type="molecule type" value="Transcribed_RNA"/>
</dbReference>
<name>A0A7S1AR65_NOCSC</name>
<accession>A0A7S1AR65</accession>
<organism evidence="1">
    <name type="scientific">Noctiluca scintillans</name>
    <name type="common">Sea sparkle</name>
    <name type="synonym">Red tide dinoflagellate</name>
    <dbReference type="NCBI Taxonomy" id="2966"/>
    <lineage>
        <taxon>Eukaryota</taxon>
        <taxon>Sar</taxon>
        <taxon>Alveolata</taxon>
        <taxon>Dinophyceae</taxon>
        <taxon>Noctilucales</taxon>
        <taxon>Noctilucaceae</taxon>
        <taxon>Noctiluca</taxon>
    </lineage>
</organism>
<sequence length="141" mass="15286">MILSLSQPMSGDCCAFARDDKKLQTQASGAAPSLRQPYIGHTLRICGLGSKNNATEAAAVCHGEDQPRLTGHNSRAMARNLTFLFLPFRRPWVQQMVGTFWTDLAGAQLIDFASPRGVCRICDGRDPSLASTLPRGFSCVS</sequence>
<evidence type="ECO:0000313" key="1">
    <source>
        <dbReference type="EMBL" id="CAD8862577.1"/>
    </source>
</evidence>
<gene>
    <name evidence="1" type="ORF">NSCI0253_LOCUS36932</name>
</gene>
<reference evidence="1" key="1">
    <citation type="submission" date="2021-01" db="EMBL/GenBank/DDBJ databases">
        <authorList>
            <person name="Corre E."/>
            <person name="Pelletier E."/>
            <person name="Niang G."/>
            <person name="Scheremetjew M."/>
            <person name="Finn R."/>
            <person name="Kale V."/>
            <person name="Holt S."/>
            <person name="Cochrane G."/>
            <person name="Meng A."/>
            <person name="Brown T."/>
            <person name="Cohen L."/>
        </authorList>
    </citation>
    <scope>NUCLEOTIDE SEQUENCE</scope>
</reference>